<sequence length="200" mass="21386">MADVSSFVKTIATIGPMPGRLSPAPAPFGQQESRAVRCPGVSVFRAGGEDLPCDIVKTGRRAARRVGGLDVGQGQPVQGRRIVGRRQFAVGRQPSAEDRDHRVKIRVDRLVQRDEGEIVRHRTGFLGQFASRGGRDHFAEAQLAAGQAELAGKGRPAAFDEEQAVPADEAAGDAEKRTGAGLWHGQGSSSVHLPDRRRPA</sequence>
<proteinExistence type="predicted"/>
<dbReference type="HOGENOM" id="CLU_1364927_0_0_5"/>
<evidence type="ECO:0000313" key="3">
    <source>
        <dbReference type="Proteomes" id="UP000000321"/>
    </source>
</evidence>
<keyword evidence="3" id="KW-1185">Reference proteome</keyword>
<name>Q1YEG9_AURMS</name>
<dbReference type="EMBL" id="AAPJ01000008">
    <property type="protein sequence ID" value="EAS48621.1"/>
    <property type="molecule type" value="Genomic_DNA"/>
</dbReference>
<dbReference type="AlphaFoldDB" id="Q1YEG9"/>
<accession>Q1YEG9</accession>
<evidence type="ECO:0000256" key="1">
    <source>
        <dbReference type="SAM" id="MobiDB-lite"/>
    </source>
</evidence>
<dbReference type="BioCyc" id="AURANTIMONAS:SI859A1_01105-MONOMER"/>
<organism evidence="2 3">
    <name type="scientific">Aurantimonas manganoxydans (strain ATCC BAA-1229 / DSM 21871 / SI85-9A1)</name>
    <dbReference type="NCBI Taxonomy" id="287752"/>
    <lineage>
        <taxon>Bacteria</taxon>
        <taxon>Pseudomonadati</taxon>
        <taxon>Pseudomonadota</taxon>
        <taxon>Alphaproteobacteria</taxon>
        <taxon>Hyphomicrobiales</taxon>
        <taxon>Aurantimonadaceae</taxon>
        <taxon>Aurantimonas</taxon>
    </lineage>
</organism>
<evidence type="ECO:0000313" key="2">
    <source>
        <dbReference type="EMBL" id="EAS48621.1"/>
    </source>
</evidence>
<dbReference type="Proteomes" id="UP000000321">
    <property type="component" value="Unassembled WGS sequence"/>
</dbReference>
<comment type="caution">
    <text evidence="2">The sequence shown here is derived from an EMBL/GenBank/DDBJ whole genome shotgun (WGS) entry which is preliminary data.</text>
</comment>
<feature type="region of interest" description="Disordered" evidence="1">
    <location>
        <begin position="149"/>
        <end position="200"/>
    </location>
</feature>
<reference evidence="2 3" key="1">
    <citation type="journal article" date="2008" name="Appl. Environ. Microbiol.">
        <title>Genomic insights into Mn(II) oxidation by the marine alphaproteobacterium Aurantimonas sp. strain SI85-9A1.</title>
        <authorList>
            <person name="Dick G.J."/>
            <person name="Podell S."/>
            <person name="Johnson H.A."/>
            <person name="Rivera-Espinoza Y."/>
            <person name="Bernier-Latmani R."/>
            <person name="McCarthy J.K."/>
            <person name="Torpey J.W."/>
            <person name="Clement B.G."/>
            <person name="Gaasterland T."/>
            <person name="Tebo B.M."/>
        </authorList>
    </citation>
    <scope>NUCLEOTIDE SEQUENCE [LARGE SCALE GENOMIC DNA]</scope>
    <source>
        <strain evidence="2 3">SI85-9A1</strain>
    </source>
</reference>
<gene>
    <name evidence="2" type="ORF">SI859A1_01105</name>
</gene>
<protein>
    <submittedName>
        <fullName evidence="2">Uncharacterized protein</fullName>
    </submittedName>
</protein>